<dbReference type="Proteomes" id="UP000219860">
    <property type="component" value="Chromosome 4"/>
</dbReference>
<name>A0A113QWK8_PLABE</name>
<dbReference type="Proteomes" id="UP000220214">
    <property type="component" value="Chromosome 4"/>
</dbReference>
<dbReference type="EMBL" id="LT608252">
    <property type="protein sequence ID" value="SCM15528.1"/>
    <property type="molecule type" value="Genomic_DNA"/>
</dbReference>
<dbReference type="EMBL" id="LT608268">
    <property type="protein sequence ID" value="SCM17320.1"/>
    <property type="molecule type" value="Genomic_DNA"/>
</dbReference>
<evidence type="ECO:0000313" key="7">
    <source>
        <dbReference type="Proteomes" id="UP000219974"/>
    </source>
</evidence>
<accession>A0A113QWK8</accession>
<dbReference type="Proteomes" id="UP000219974">
    <property type="component" value="Chromosome 4"/>
</dbReference>
<dbReference type="OMA" id="FWIHNLV"/>
<dbReference type="EMBL" id="LT614630">
    <property type="protein sequence ID" value="SCN22531.1"/>
    <property type="molecule type" value="Genomic_DNA"/>
</dbReference>
<dbReference type="AlphaFoldDB" id="A0A113QWK8"/>
<protein>
    <submittedName>
        <fullName evidence="1">Uncharacterized protein</fullName>
    </submittedName>
</protein>
<organism evidence="1 5">
    <name type="scientific">Plasmodium berghei</name>
    <dbReference type="NCBI Taxonomy" id="5821"/>
    <lineage>
        <taxon>Eukaryota</taxon>
        <taxon>Sar</taxon>
        <taxon>Alveolata</taxon>
        <taxon>Apicomplexa</taxon>
        <taxon>Aconoidasida</taxon>
        <taxon>Haemosporida</taxon>
        <taxon>Plasmodiidae</taxon>
        <taxon>Plasmodium</taxon>
        <taxon>Plasmodium (Vinckeia)</taxon>
    </lineage>
</organism>
<reference evidence="1 5" key="1">
    <citation type="submission" date="2016-02" db="EMBL/GenBank/DDBJ databases">
        <authorList>
            <consortium name="Pathogen Informatics"/>
        </authorList>
    </citation>
    <scope>NUCLEOTIDE SEQUENCE [LARGE SCALE GENOMIC DNA]</scope>
    <source>
        <strain evidence="1 5">K173</strain>
        <strain evidence="4 8">NK65e</strain>
        <strain evidence="2 6">SP11 Antwerpcl1</strain>
        <strain evidence="3 7">SP11 RLL</strain>
    </source>
</reference>
<evidence type="ECO:0000313" key="1">
    <source>
        <dbReference type="EMBL" id="CXI01027.1"/>
    </source>
</evidence>
<evidence type="ECO:0000313" key="8">
    <source>
        <dbReference type="Proteomes" id="UP000220214"/>
    </source>
</evidence>
<evidence type="ECO:0000313" key="2">
    <source>
        <dbReference type="EMBL" id="SCM15528.1"/>
    </source>
</evidence>
<evidence type="ECO:0000313" key="6">
    <source>
        <dbReference type="Proteomes" id="UP000219860"/>
    </source>
</evidence>
<dbReference type="Proteomes" id="UP000069549">
    <property type="component" value="Chromosome 4"/>
</dbReference>
<gene>
    <name evidence="1" type="ORF">PBK173_000057200</name>
    <name evidence="4" type="ORF">PBNK65E_000054800</name>
    <name evidence="2" type="ORF">PBSP11A_000054500</name>
    <name evidence="3" type="ORF">PBSP11RLL_000054400</name>
</gene>
<evidence type="ECO:0000313" key="4">
    <source>
        <dbReference type="EMBL" id="SCN22531.1"/>
    </source>
</evidence>
<dbReference type="VEuPathDB" id="PlasmoDB:PBANKA_0406900"/>
<dbReference type="OrthoDB" id="345648at2759"/>
<sequence length="465" mass="55036">MKQVFNDPRDGTKNNPPMKLHNFNINDLNQLKINDDTIFENETYDNETHEFYNSKYMNNTNKETFPYEALYNIEAHFGHLNKTGRNYENKLTNENDLIFKNEMLRNLLNSSQKVKDMQRKLINVDENNFIQVLPPESKRLYSIPREFPNTHINIKEGKDANYNYISNKNHIIGNTNKLLHNNKEYEGNVVIHKNKYENKGIMTNNNNNISVQNNPNLETIPKVHNPEIGEIKVNIDDIKTGLLSYYSNVFSLDHYDIEDRLNILKYGKKQDTSNNIKYSYINRKKYKPVNRLSFIQHINELSAPNSSSYQHINPEYYYNEINSNTQKMYSYNNSPCKYTRNSINDCRDKYDHDGQISALLLSLKNKCEDANFKTENIISRFNRKYENPDSRFWIHNLVPTHLRKPQLNNEDGIRSHLVETYSQLYNEAMLNTKKITTLEKKLHILKLRAQMFKNGYNRMETRNGL</sequence>
<evidence type="ECO:0000313" key="3">
    <source>
        <dbReference type="EMBL" id="SCM17320.1"/>
    </source>
</evidence>
<evidence type="ECO:0000313" key="5">
    <source>
        <dbReference type="Proteomes" id="UP000069549"/>
    </source>
</evidence>
<proteinExistence type="predicted"/>
<dbReference type="EMBL" id="LT160024">
    <property type="protein sequence ID" value="CXI01027.1"/>
    <property type="molecule type" value="Genomic_DNA"/>
</dbReference>